<dbReference type="Gene3D" id="1.10.357.10">
    <property type="entry name" value="Tetracycline Repressor, domain 2"/>
    <property type="match status" value="1"/>
</dbReference>
<feature type="DNA-binding region" description="H-T-H motif" evidence="2">
    <location>
        <begin position="43"/>
        <end position="62"/>
    </location>
</feature>
<feature type="domain" description="HTH tetR-type" evidence="3">
    <location>
        <begin position="20"/>
        <end position="80"/>
    </location>
</feature>
<protein>
    <submittedName>
        <fullName evidence="4">TetR/AcrR family transcriptional regulator</fullName>
    </submittedName>
</protein>
<dbReference type="InterPro" id="IPR009057">
    <property type="entry name" value="Homeodomain-like_sf"/>
</dbReference>
<dbReference type="SUPFAM" id="SSF46689">
    <property type="entry name" value="Homeodomain-like"/>
    <property type="match status" value="1"/>
</dbReference>
<dbReference type="PRINTS" id="PR00455">
    <property type="entry name" value="HTHTETR"/>
</dbReference>
<dbReference type="Pfam" id="PF00440">
    <property type="entry name" value="TetR_N"/>
    <property type="match status" value="1"/>
</dbReference>
<reference evidence="4 5" key="1">
    <citation type="submission" date="2023-03" db="EMBL/GenBank/DDBJ databases">
        <title>Draft assemblies of triclosan tolerant bacteria isolated from returned activated sludge.</title>
        <authorList>
            <person name="Van Hamelsveld S."/>
        </authorList>
    </citation>
    <scope>NUCLEOTIDE SEQUENCE [LARGE SCALE GENOMIC DNA]</scope>
    <source>
        <strain evidence="4 5">GW210010_S58</strain>
    </source>
</reference>
<dbReference type="PANTHER" id="PTHR30328">
    <property type="entry name" value="TRANSCRIPTIONAL REPRESSOR"/>
    <property type="match status" value="1"/>
</dbReference>
<name>A0ABT6AG83_9BURK</name>
<dbReference type="EMBL" id="JARJLM010000018">
    <property type="protein sequence ID" value="MDF3831614.1"/>
    <property type="molecule type" value="Genomic_DNA"/>
</dbReference>
<comment type="caution">
    <text evidence="4">The sequence shown here is derived from an EMBL/GenBank/DDBJ whole genome shotgun (WGS) entry which is preliminary data.</text>
</comment>
<accession>A0ABT6AG83</accession>
<gene>
    <name evidence="4" type="ORF">P3W85_01375</name>
</gene>
<dbReference type="InterPro" id="IPR050109">
    <property type="entry name" value="HTH-type_TetR-like_transc_reg"/>
</dbReference>
<keyword evidence="1 2" id="KW-0238">DNA-binding</keyword>
<dbReference type="InterPro" id="IPR036271">
    <property type="entry name" value="Tet_transcr_reg_TetR-rel_C_sf"/>
</dbReference>
<dbReference type="SUPFAM" id="SSF48498">
    <property type="entry name" value="Tetracyclin repressor-like, C-terminal domain"/>
    <property type="match status" value="1"/>
</dbReference>
<dbReference type="Pfam" id="PF17938">
    <property type="entry name" value="TetR_C_29"/>
    <property type="match status" value="1"/>
</dbReference>
<evidence type="ECO:0000313" key="4">
    <source>
        <dbReference type="EMBL" id="MDF3831614.1"/>
    </source>
</evidence>
<dbReference type="InterPro" id="IPR041474">
    <property type="entry name" value="NicS_C"/>
</dbReference>
<proteinExistence type="predicted"/>
<dbReference type="InterPro" id="IPR001647">
    <property type="entry name" value="HTH_TetR"/>
</dbReference>
<organism evidence="4 5">
    <name type="scientific">Cupriavidus basilensis</name>
    <dbReference type="NCBI Taxonomy" id="68895"/>
    <lineage>
        <taxon>Bacteria</taxon>
        <taxon>Pseudomonadati</taxon>
        <taxon>Pseudomonadota</taxon>
        <taxon>Betaproteobacteria</taxon>
        <taxon>Burkholderiales</taxon>
        <taxon>Burkholderiaceae</taxon>
        <taxon>Cupriavidus</taxon>
    </lineage>
</organism>
<evidence type="ECO:0000259" key="3">
    <source>
        <dbReference type="PROSITE" id="PS50977"/>
    </source>
</evidence>
<evidence type="ECO:0000313" key="5">
    <source>
        <dbReference type="Proteomes" id="UP001216674"/>
    </source>
</evidence>
<keyword evidence="5" id="KW-1185">Reference proteome</keyword>
<dbReference type="RefSeq" id="WP_276263453.1">
    <property type="nucleotide sequence ID" value="NZ_JARJLM010000018.1"/>
</dbReference>
<evidence type="ECO:0000256" key="2">
    <source>
        <dbReference type="PROSITE-ProRule" id="PRU00335"/>
    </source>
</evidence>
<evidence type="ECO:0000256" key="1">
    <source>
        <dbReference type="ARBA" id="ARBA00023125"/>
    </source>
</evidence>
<sequence length="252" mass="27435">MSTPTAKKSAAAGTRARQAQDTRAKILKAAIKVFALRGYEGGRVEKISSLAKTYDRMIYYYFGSKEKLFVEVLETIYLQLNEAEQALKLDAGDPVRALTQLVDFVWGYYLAHPEFVAILSSENMSQGKHAKKSGRLREISSYALSVLDGILARGKAAGSFQPDAQARDIYLVIASLGYFYNSNHHTLSAFLGEPMMSKPALEHWRNMIQRTVLSTVCLPDAVPAALADAGAAQLAQAAASAATKKAARAKRA</sequence>
<dbReference type="Proteomes" id="UP001216674">
    <property type="component" value="Unassembled WGS sequence"/>
</dbReference>
<dbReference type="PANTHER" id="PTHR30328:SF54">
    <property type="entry name" value="HTH-TYPE TRANSCRIPTIONAL REPRESSOR SCO4008"/>
    <property type="match status" value="1"/>
</dbReference>
<dbReference type="PROSITE" id="PS50977">
    <property type="entry name" value="HTH_TETR_2"/>
    <property type="match status" value="1"/>
</dbReference>